<evidence type="ECO:0000313" key="12">
    <source>
        <dbReference type="EMBL" id="SFH50301.1"/>
    </source>
</evidence>
<keyword evidence="12" id="KW-0966">Cell projection</keyword>
<feature type="coiled-coil region" evidence="11">
    <location>
        <begin position="16"/>
        <end position="58"/>
    </location>
</feature>
<evidence type="ECO:0000256" key="10">
    <source>
        <dbReference type="ARBA" id="ARBA00023225"/>
    </source>
</evidence>
<evidence type="ECO:0000256" key="3">
    <source>
        <dbReference type="ARBA" id="ARBA00020392"/>
    </source>
</evidence>
<evidence type="ECO:0000256" key="9">
    <source>
        <dbReference type="ARBA" id="ARBA00023136"/>
    </source>
</evidence>
<keyword evidence="10" id="KW-1006">Bacterial flagellum protein export</keyword>
<evidence type="ECO:0000256" key="4">
    <source>
        <dbReference type="ARBA" id="ARBA00022448"/>
    </source>
</evidence>
<keyword evidence="13" id="KW-1185">Reference proteome</keyword>
<keyword evidence="5" id="KW-1003">Cell membrane</keyword>
<dbReference type="GO" id="GO:0071973">
    <property type="term" value="P:bacterial-type flagellum-dependent cell motility"/>
    <property type="evidence" value="ECO:0007669"/>
    <property type="project" value="InterPro"/>
</dbReference>
<sequence length="147" mass="17806">MDQNFRFRFDSILAYKEKKEEKAKQIMSEAVKALEEERKKLNDLKLQYEMALERWNQDINEQQKIYEVQIKSNQIQWLIDMMEIQKNKLLKAEVEVEKCRSILVEAKKETKKFEKIRENDYESFKAEFKKMEASQIDQFVSHKSATK</sequence>
<proteinExistence type="inferred from homology"/>
<evidence type="ECO:0000256" key="1">
    <source>
        <dbReference type="ARBA" id="ARBA00004413"/>
    </source>
</evidence>
<evidence type="ECO:0000313" key="13">
    <source>
        <dbReference type="Proteomes" id="UP000199287"/>
    </source>
</evidence>
<keyword evidence="9" id="KW-0472">Membrane</keyword>
<comment type="subcellular location">
    <subcellularLocation>
        <location evidence="1">Cell membrane</location>
        <topology evidence="1">Peripheral membrane protein</topology>
        <orientation evidence="1">Cytoplasmic side</orientation>
    </subcellularLocation>
</comment>
<dbReference type="GO" id="GO:0015031">
    <property type="term" value="P:protein transport"/>
    <property type="evidence" value="ECO:0007669"/>
    <property type="project" value="UniProtKB-KW"/>
</dbReference>
<keyword evidence="7" id="KW-1005">Bacterial flagellum biogenesis</keyword>
<dbReference type="GO" id="GO:0005886">
    <property type="term" value="C:plasma membrane"/>
    <property type="evidence" value="ECO:0007669"/>
    <property type="project" value="UniProtKB-SubCell"/>
</dbReference>
<dbReference type="AlphaFoldDB" id="A0A1I3ALS7"/>
<dbReference type="RefSeq" id="WP_093368808.1">
    <property type="nucleotide sequence ID" value="NZ_FOQA01000001.1"/>
</dbReference>
<keyword evidence="6" id="KW-0145">Chemotaxis</keyword>
<evidence type="ECO:0000256" key="8">
    <source>
        <dbReference type="ARBA" id="ARBA00022927"/>
    </source>
</evidence>
<dbReference type="STRING" id="69895.SAMN05192551_101260"/>
<dbReference type="GO" id="GO:0044781">
    <property type="term" value="P:bacterial-type flagellum organization"/>
    <property type="evidence" value="ECO:0007669"/>
    <property type="project" value="UniProtKB-KW"/>
</dbReference>
<dbReference type="Gene3D" id="1.10.287.1700">
    <property type="match status" value="1"/>
</dbReference>
<evidence type="ECO:0000256" key="6">
    <source>
        <dbReference type="ARBA" id="ARBA00022500"/>
    </source>
</evidence>
<dbReference type="Proteomes" id="UP000199287">
    <property type="component" value="Unassembled WGS sequence"/>
</dbReference>
<reference evidence="13" key="1">
    <citation type="submission" date="2016-10" db="EMBL/GenBank/DDBJ databases">
        <authorList>
            <person name="Varghese N."/>
            <person name="Submissions S."/>
        </authorList>
    </citation>
    <scope>NUCLEOTIDE SEQUENCE [LARGE SCALE GENOMIC DNA]</scope>
    <source>
        <strain evidence="13">Z-7934</strain>
    </source>
</reference>
<dbReference type="GO" id="GO:0009288">
    <property type="term" value="C:bacterial-type flagellum"/>
    <property type="evidence" value="ECO:0007669"/>
    <property type="project" value="InterPro"/>
</dbReference>
<keyword evidence="11" id="KW-0175">Coiled coil</keyword>
<keyword evidence="8" id="KW-0653">Protein transport</keyword>
<dbReference type="GO" id="GO:0006935">
    <property type="term" value="P:chemotaxis"/>
    <property type="evidence" value="ECO:0007669"/>
    <property type="project" value="UniProtKB-KW"/>
</dbReference>
<comment type="similarity">
    <text evidence="2">Belongs to the FliJ family.</text>
</comment>
<keyword evidence="12" id="KW-0969">Cilium</keyword>
<dbReference type="EMBL" id="FOQA01000001">
    <property type="protein sequence ID" value="SFH50301.1"/>
    <property type="molecule type" value="Genomic_DNA"/>
</dbReference>
<name>A0A1I3ALS7_9FIRM</name>
<accession>A0A1I3ALS7</accession>
<gene>
    <name evidence="12" type="ORF">SAMN05192551_101260</name>
</gene>
<organism evidence="12 13">
    <name type="scientific">Tindallia magadiensis</name>
    <dbReference type="NCBI Taxonomy" id="69895"/>
    <lineage>
        <taxon>Bacteria</taxon>
        <taxon>Bacillati</taxon>
        <taxon>Bacillota</taxon>
        <taxon>Clostridia</taxon>
        <taxon>Peptostreptococcales</taxon>
        <taxon>Tindalliaceae</taxon>
        <taxon>Tindallia</taxon>
    </lineage>
</organism>
<keyword evidence="12" id="KW-0282">Flagellum</keyword>
<dbReference type="NCBIfam" id="TIGR02473">
    <property type="entry name" value="flagell_FliJ"/>
    <property type="match status" value="1"/>
</dbReference>
<evidence type="ECO:0000256" key="11">
    <source>
        <dbReference type="SAM" id="Coils"/>
    </source>
</evidence>
<evidence type="ECO:0000256" key="2">
    <source>
        <dbReference type="ARBA" id="ARBA00010004"/>
    </source>
</evidence>
<evidence type="ECO:0000256" key="7">
    <source>
        <dbReference type="ARBA" id="ARBA00022795"/>
    </source>
</evidence>
<dbReference type="OrthoDB" id="1955740at2"/>
<keyword evidence="4" id="KW-0813">Transport</keyword>
<dbReference type="InterPro" id="IPR053716">
    <property type="entry name" value="Flag_assembly_chemotaxis_eff"/>
</dbReference>
<dbReference type="Pfam" id="PF02050">
    <property type="entry name" value="FliJ"/>
    <property type="match status" value="1"/>
</dbReference>
<dbReference type="InterPro" id="IPR012823">
    <property type="entry name" value="Flagell_FliJ"/>
</dbReference>
<protein>
    <recommendedName>
        <fullName evidence="3">Flagellar FliJ protein</fullName>
    </recommendedName>
</protein>
<evidence type="ECO:0000256" key="5">
    <source>
        <dbReference type="ARBA" id="ARBA00022475"/>
    </source>
</evidence>